<gene>
    <name evidence="2" type="ORF">OH818_23880</name>
</gene>
<feature type="compositionally biased region" description="Pro residues" evidence="1">
    <location>
        <begin position="80"/>
        <end position="96"/>
    </location>
</feature>
<sequence>MGGSRSKPVDQRQTAFVPAVETPLKPTEPPALNPSTMAFSRATPTIRSKADVEPVEPVEPHAKPQPAMMPPQAEIRPGSAPKPPEAVAPASRPMPPQRENGNGAQPPLGDRRADPGSLPTGLTARSDVSSDAPSDRKPAGPASPDSGKESRPLSVRSFASAIQSRRYSRPETSGRAPLGTSSKPPMTTGTTDSQSGAASRDAARQATGQSIEEFLSADLSEELTRDLEAAIAEPAAAPAAPAPARPAAESAIGTASSSHIAIEAATSSGKPAALAEARLKGGDGGRAETGQAGGLAGFAVSICK</sequence>
<dbReference type="RefSeq" id="WP_268880816.1">
    <property type="nucleotide sequence ID" value="NZ_CP114029.1"/>
</dbReference>
<evidence type="ECO:0000313" key="2">
    <source>
        <dbReference type="EMBL" id="WAP68340.1"/>
    </source>
</evidence>
<organism evidence="2 3">
    <name type="scientific">Jiella pelagia</name>
    <dbReference type="NCBI Taxonomy" id="2986949"/>
    <lineage>
        <taxon>Bacteria</taxon>
        <taxon>Pseudomonadati</taxon>
        <taxon>Pseudomonadota</taxon>
        <taxon>Alphaproteobacteria</taxon>
        <taxon>Hyphomicrobiales</taxon>
        <taxon>Aurantimonadaceae</taxon>
        <taxon>Jiella</taxon>
    </lineage>
</organism>
<feature type="compositionally biased region" description="Basic and acidic residues" evidence="1">
    <location>
        <begin position="48"/>
        <end position="62"/>
    </location>
</feature>
<evidence type="ECO:0000256" key="1">
    <source>
        <dbReference type="SAM" id="MobiDB-lite"/>
    </source>
</evidence>
<feature type="compositionally biased region" description="Low complexity" evidence="1">
    <location>
        <begin position="64"/>
        <end position="73"/>
    </location>
</feature>
<proteinExistence type="predicted"/>
<accession>A0ABY7BZ05</accession>
<protein>
    <submittedName>
        <fullName evidence="2">Uncharacterized protein</fullName>
    </submittedName>
</protein>
<keyword evidence="3" id="KW-1185">Reference proteome</keyword>
<feature type="region of interest" description="Disordered" evidence="1">
    <location>
        <begin position="1"/>
        <end position="256"/>
    </location>
</feature>
<dbReference type="EMBL" id="CP114029">
    <property type="protein sequence ID" value="WAP68340.1"/>
    <property type="molecule type" value="Genomic_DNA"/>
</dbReference>
<feature type="compositionally biased region" description="Polar residues" evidence="1">
    <location>
        <begin position="179"/>
        <end position="197"/>
    </location>
</feature>
<feature type="compositionally biased region" description="Polar residues" evidence="1">
    <location>
        <begin position="33"/>
        <end position="46"/>
    </location>
</feature>
<evidence type="ECO:0000313" key="3">
    <source>
        <dbReference type="Proteomes" id="UP001164020"/>
    </source>
</evidence>
<feature type="compositionally biased region" description="Low complexity" evidence="1">
    <location>
        <begin position="229"/>
        <end position="239"/>
    </location>
</feature>
<reference evidence="2" key="1">
    <citation type="submission" date="2022-12" db="EMBL/GenBank/DDBJ databases">
        <title>Jiella pelagia sp. nov., isolated from phosphonate enriched culture of Northwest Pacific surface seawater.</title>
        <authorList>
            <person name="Shin D.Y."/>
            <person name="Hwang C.Y."/>
        </authorList>
    </citation>
    <scope>NUCLEOTIDE SEQUENCE</scope>
    <source>
        <strain evidence="2">HL-NP1</strain>
    </source>
</reference>
<name>A0ABY7BZ05_9HYPH</name>
<dbReference type="Proteomes" id="UP001164020">
    <property type="component" value="Chromosome"/>
</dbReference>